<reference evidence="3 4" key="2">
    <citation type="submission" date="2024-05" db="EMBL/GenBank/DDBJ databases">
        <authorList>
            <person name="Chen Y."/>
            <person name="Shah S."/>
            <person name="Dougan E. K."/>
            <person name="Thang M."/>
            <person name="Chan C."/>
        </authorList>
    </citation>
    <scope>NUCLEOTIDE SEQUENCE [LARGE SCALE GENOMIC DNA]</scope>
</reference>
<feature type="region of interest" description="Disordered" evidence="1">
    <location>
        <begin position="59"/>
        <end position="116"/>
    </location>
</feature>
<gene>
    <name evidence="2" type="ORF">C1SCF055_LOCUS35954</name>
</gene>
<name>A0A9P1DL99_9DINO</name>
<dbReference type="EMBL" id="CAMXCT020004890">
    <property type="protein sequence ID" value="CAL1164088.1"/>
    <property type="molecule type" value="Genomic_DNA"/>
</dbReference>
<dbReference type="OrthoDB" id="10597563at2759"/>
<evidence type="ECO:0000313" key="4">
    <source>
        <dbReference type="Proteomes" id="UP001152797"/>
    </source>
</evidence>
<evidence type="ECO:0000313" key="2">
    <source>
        <dbReference type="EMBL" id="CAI4010713.1"/>
    </source>
</evidence>
<accession>A0A9P1DL99</accession>
<protein>
    <submittedName>
        <fullName evidence="2">Uncharacterized protein</fullName>
    </submittedName>
</protein>
<evidence type="ECO:0000313" key="3">
    <source>
        <dbReference type="EMBL" id="CAL4798025.1"/>
    </source>
</evidence>
<dbReference type="AlphaFoldDB" id="A0A9P1DL99"/>
<proteinExistence type="predicted"/>
<reference evidence="2" key="1">
    <citation type="submission" date="2022-10" db="EMBL/GenBank/DDBJ databases">
        <authorList>
            <person name="Chen Y."/>
            <person name="Dougan E. K."/>
            <person name="Chan C."/>
            <person name="Rhodes N."/>
            <person name="Thang M."/>
        </authorList>
    </citation>
    <scope>NUCLEOTIDE SEQUENCE</scope>
</reference>
<organism evidence="2">
    <name type="scientific">Cladocopium goreaui</name>
    <dbReference type="NCBI Taxonomy" id="2562237"/>
    <lineage>
        <taxon>Eukaryota</taxon>
        <taxon>Sar</taxon>
        <taxon>Alveolata</taxon>
        <taxon>Dinophyceae</taxon>
        <taxon>Suessiales</taxon>
        <taxon>Symbiodiniaceae</taxon>
        <taxon>Cladocopium</taxon>
    </lineage>
</organism>
<dbReference type="Proteomes" id="UP001152797">
    <property type="component" value="Unassembled WGS sequence"/>
</dbReference>
<keyword evidence="4" id="KW-1185">Reference proteome</keyword>
<dbReference type="EMBL" id="CAMXCT030004890">
    <property type="protein sequence ID" value="CAL4798025.1"/>
    <property type="molecule type" value="Genomic_DNA"/>
</dbReference>
<dbReference type="EMBL" id="CAMXCT010004890">
    <property type="protein sequence ID" value="CAI4010713.1"/>
    <property type="molecule type" value="Genomic_DNA"/>
</dbReference>
<sequence length="132" mass="14500">MSYDLRRICNHTMSSGRNATVLMDPDYVLGKSFSTAKPNVGIFAANGYKCYPPNYRNRPRPADVKRLSMPVSRPPPVPAGVSSMPTLQKGRCASTPQLFPPGSSGERRSTAPQSFQACDLKSMKRNSSVTRF</sequence>
<evidence type="ECO:0000256" key="1">
    <source>
        <dbReference type="SAM" id="MobiDB-lite"/>
    </source>
</evidence>
<comment type="caution">
    <text evidence="2">The sequence shown here is derived from an EMBL/GenBank/DDBJ whole genome shotgun (WGS) entry which is preliminary data.</text>
</comment>